<evidence type="ECO:0000256" key="2">
    <source>
        <dbReference type="ARBA" id="ARBA00022598"/>
    </source>
</evidence>
<evidence type="ECO:0000256" key="1">
    <source>
        <dbReference type="ARBA" id="ARBA00006432"/>
    </source>
</evidence>
<sequence length="550" mass="60249">MTNSEILSSLINPKNGFCKANSTFYSKRIPLALPLNKSLDVTTFISSQTHRGTTAFIDARMDLRISFSDLWRAVDRVADCIHNDVGIRKGDVVLVLSPNSITIPIFCLSVMSLGAIVTTANPLNTAGEISIQIADSNPKLAFTTPELAHKISGSCISIILDRVEPIQRAPGGLKVVGILGEMMKKEPSGQRVRNQVNKDYTAMLLYSSGTTGRSKGVISSHGNLIAHVARYIAEPFEQPQQTFLCTVPLFHTFGLLNSVMATLTSGTTVVILPRFELGEVLAAVEKYRATTLILVPPVLVAMINKADQIKAKYDASFLRTVRCGGAPLSKEVTERFMEKYPTVNVYQGYALTESNGAGTSIDSVEESRRYGAVGLLSCGAEARVVDPETGLVMGVNQTGELWLKGPSIAKGYFRNEEEIITSEGWLKTGDLCYIDDDGFLFIVDRLKELIKYNGFQVAPAELEALLLNHPDILDAAVIPFPDKEAGQYPMAYVTRKPESNLCEKKVIEFISKQVAPYKKIRKVAFIDSIPKTPSGKTLRKDLVKYAISKL</sequence>
<dbReference type="Gene3D" id="3.40.50.12780">
    <property type="entry name" value="N-terminal domain of ligase-like"/>
    <property type="match status" value="1"/>
</dbReference>
<dbReference type="InterPro" id="IPR000873">
    <property type="entry name" value="AMP-dep_synth/lig_dom"/>
</dbReference>
<organism evidence="5 6">
    <name type="scientific">Camelina sativa</name>
    <name type="common">False flax</name>
    <name type="synonym">Myagrum sativum</name>
    <dbReference type="NCBI Taxonomy" id="90675"/>
    <lineage>
        <taxon>Eukaryota</taxon>
        <taxon>Viridiplantae</taxon>
        <taxon>Streptophyta</taxon>
        <taxon>Embryophyta</taxon>
        <taxon>Tracheophyta</taxon>
        <taxon>Spermatophyta</taxon>
        <taxon>Magnoliopsida</taxon>
        <taxon>eudicotyledons</taxon>
        <taxon>Gunneridae</taxon>
        <taxon>Pentapetalae</taxon>
        <taxon>rosids</taxon>
        <taxon>malvids</taxon>
        <taxon>Brassicales</taxon>
        <taxon>Brassicaceae</taxon>
        <taxon>Camelineae</taxon>
        <taxon>Camelina</taxon>
    </lineage>
</organism>
<accession>A0ABM0UGR5</accession>
<dbReference type="Gene3D" id="3.30.300.30">
    <property type="match status" value="1"/>
</dbReference>
<dbReference type="GeneID" id="104724160"/>
<dbReference type="PANTHER" id="PTHR24096">
    <property type="entry name" value="LONG-CHAIN-FATTY-ACID--COA LIGASE"/>
    <property type="match status" value="1"/>
</dbReference>
<proteinExistence type="inferred from homology"/>
<dbReference type="RefSeq" id="XP_010440913.1">
    <property type="nucleotide sequence ID" value="XM_010442611.2"/>
</dbReference>
<protein>
    <submittedName>
        <fullName evidence="6">4-coumarate--CoA ligase-like 8</fullName>
    </submittedName>
</protein>
<name>A0ABM0UGR5_CAMSA</name>
<dbReference type="PROSITE" id="PS00455">
    <property type="entry name" value="AMP_BINDING"/>
    <property type="match status" value="1"/>
</dbReference>
<reference evidence="6" key="2">
    <citation type="submission" date="2025-08" db="UniProtKB">
        <authorList>
            <consortium name="RefSeq"/>
        </authorList>
    </citation>
    <scope>IDENTIFICATION</scope>
    <source>
        <tissue evidence="6">Leaf</tissue>
    </source>
</reference>
<feature type="domain" description="AMP-dependent synthetase/ligase" evidence="3">
    <location>
        <begin position="48"/>
        <end position="413"/>
    </location>
</feature>
<comment type="similarity">
    <text evidence="1">Belongs to the ATP-dependent AMP-binding enzyme family.</text>
</comment>
<dbReference type="CDD" id="cd05904">
    <property type="entry name" value="4CL"/>
    <property type="match status" value="1"/>
</dbReference>
<evidence type="ECO:0000313" key="5">
    <source>
        <dbReference type="Proteomes" id="UP000694864"/>
    </source>
</evidence>
<dbReference type="Pfam" id="PF00501">
    <property type="entry name" value="AMP-binding"/>
    <property type="match status" value="1"/>
</dbReference>
<evidence type="ECO:0000259" key="4">
    <source>
        <dbReference type="Pfam" id="PF13193"/>
    </source>
</evidence>
<dbReference type="InterPro" id="IPR042099">
    <property type="entry name" value="ANL_N_sf"/>
</dbReference>
<dbReference type="Pfam" id="PF13193">
    <property type="entry name" value="AMP-binding_C"/>
    <property type="match status" value="1"/>
</dbReference>
<dbReference type="PANTHER" id="PTHR24096:SF358">
    <property type="entry name" value="4-COUMARATE--COA LIGASE-LIKE 8"/>
    <property type="match status" value="1"/>
</dbReference>
<keyword evidence="5" id="KW-1185">Reference proteome</keyword>
<dbReference type="InterPro" id="IPR025110">
    <property type="entry name" value="AMP-bd_C"/>
</dbReference>
<dbReference type="SUPFAM" id="SSF56801">
    <property type="entry name" value="Acetyl-CoA synthetase-like"/>
    <property type="match status" value="1"/>
</dbReference>
<dbReference type="InterPro" id="IPR020845">
    <property type="entry name" value="AMP-binding_CS"/>
</dbReference>
<dbReference type="InterPro" id="IPR045851">
    <property type="entry name" value="AMP-bd_C_sf"/>
</dbReference>
<keyword evidence="2" id="KW-0436">Ligase</keyword>
<feature type="domain" description="AMP-binding enzyme C-terminal" evidence="4">
    <location>
        <begin position="461"/>
        <end position="536"/>
    </location>
</feature>
<reference evidence="5" key="1">
    <citation type="journal article" date="2014" name="Nat. Commun.">
        <title>The emerging biofuel crop Camelina sativa retains a highly undifferentiated hexaploid genome structure.</title>
        <authorList>
            <person name="Kagale S."/>
            <person name="Koh C."/>
            <person name="Nixon J."/>
            <person name="Bollina V."/>
            <person name="Clarke W.E."/>
            <person name="Tuteja R."/>
            <person name="Spillane C."/>
            <person name="Robinson S.J."/>
            <person name="Links M.G."/>
            <person name="Clarke C."/>
            <person name="Higgins E.E."/>
            <person name="Huebert T."/>
            <person name="Sharpe A.G."/>
            <person name="Parkin I.A."/>
        </authorList>
    </citation>
    <scope>NUCLEOTIDE SEQUENCE [LARGE SCALE GENOMIC DNA]</scope>
    <source>
        <strain evidence="5">cv. DH55</strain>
    </source>
</reference>
<evidence type="ECO:0000313" key="6">
    <source>
        <dbReference type="RefSeq" id="XP_010440913.1"/>
    </source>
</evidence>
<gene>
    <name evidence="6" type="primary">LOC104724160</name>
</gene>
<evidence type="ECO:0000259" key="3">
    <source>
        <dbReference type="Pfam" id="PF00501"/>
    </source>
</evidence>
<dbReference type="Proteomes" id="UP000694864">
    <property type="component" value="Chromosome 11"/>
</dbReference>